<comment type="caution">
    <text evidence="2">The sequence shown here is derived from an EMBL/GenBank/DDBJ whole genome shotgun (WGS) entry which is preliminary data.</text>
</comment>
<name>A0AAV9XYK4_9CRYT</name>
<sequence>MEYSSNCNFVYEYNTEKYKYRVYKIDPFDRFLWKEQSESEKEKIRLKRNRLNIGNNNNNNNVRISDRGRRSRISGNKEDEKEKNSYDYYFNEDDDLFWEFELPSKLSIVVVCICSLNGINMSICYSNVKWYKTVRGRLIESEFNNESSNNRRYLTNNELRDATMYGMLLSTLFTAGIDNNVNVPNDENEHIFDNKLDIRKNSINDLDYLNRIYLWPSYCEYNWIKELSIGINANNNNNNNSDNSVLILKGCPVGGVNMTILINKTGHLIFSISNKNWNVSGVGESSNGVNQGSKISLKCMVKMYSLPQSMETQNCITKNNVEKSSPLDLKSQNSSLKQQYWDNTYVLDDGSERKVSNLNKIAKKDEIMNAGVWDKRRWGDNKESSSDVIITKNKRGDYYNMDKLANGSLGARKLILMDEYNTNGINYRSFDSNVKRNELINIQPNINGVRSQITGKSMMSTPKVGRESVTGGSGDKSYLLFNRQFQDRNGGFDSNGEELKATMQSNSNNLYNRSLPSKPMIHAIFQNVLWRDWLIRYAPLVGENGHFVRVGNNFGSGFIGESYVEEAVTLGLSYDRTILSVLSGKKIPQLGRFITFGYTDGLYGVRIDRSATLNAWGVDLQARYFLTSTLASFGLREYAEHITVRDISLSARHNFSQKNILVGQQFSTEVSLFYFNSILIIVIYLLNYNNTYHQAIASYKTLFVDVATNVRNKSYGMAVGLRGYQFTVIRNFMTRTTDFLGNWGNGWQVLLSTTSPTNNDPTVVTRAGVGRLGRSFVLAGAGIGKDMIPIVSFQTQLDDVGVILEFSPSGNERLFAYGIEVSKFKDKIN</sequence>
<evidence type="ECO:0000313" key="2">
    <source>
        <dbReference type="EMBL" id="KAK6587536.1"/>
    </source>
</evidence>
<feature type="region of interest" description="Disordered" evidence="1">
    <location>
        <begin position="57"/>
        <end position="78"/>
    </location>
</feature>
<protein>
    <recommendedName>
        <fullName evidence="4">Bacterial surface antigen (D15) domain-containing protein</fullName>
    </recommendedName>
</protein>
<dbReference type="Proteomes" id="UP001311799">
    <property type="component" value="Unassembled WGS sequence"/>
</dbReference>
<accession>A0AAV9XYK4</accession>
<dbReference type="EMBL" id="JAWDEY010000037">
    <property type="protein sequence ID" value="KAK6587536.1"/>
    <property type="molecule type" value="Genomic_DNA"/>
</dbReference>
<evidence type="ECO:0000256" key="1">
    <source>
        <dbReference type="SAM" id="MobiDB-lite"/>
    </source>
</evidence>
<evidence type="ECO:0000313" key="3">
    <source>
        <dbReference type="Proteomes" id="UP001311799"/>
    </source>
</evidence>
<evidence type="ECO:0008006" key="4">
    <source>
        <dbReference type="Google" id="ProtNLM"/>
    </source>
</evidence>
<keyword evidence="3" id="KW-1185">Reference proteome</keyword>
<reference evidence="2 3" key="1">
    <citation type="submission" date="2023-10" db="EMBL/GenBank/DDBJ databases">
        <title>Comparative genomics analysis reveals potential genetic determinants of host preference in Cryptosporidium xiaoi.</title>
        <authorList>
            <person name="Xiao L."/>
            <person name="Li J."/>
        </authorList>
    </citation>
    <scope>NUCLEOTIDE SEQUENCE [LARGE SCALE GENOMIC DNA]</scope>
    <source>
        <strain evidence="2 3">52996</strain>
    </source>
</reference>
<proteinExistence type="predicted"/>
<gene>
    <name evidence="2" type="ORF">RS030_91561</name>
</gene>
<organism evidence="2 3">
    <name type="scientific">Cryptosporidium xiaoi</name>
    <dbReference type="NCBI Taxonomy" id="659607"/>
    <lineage>
        <taxon>Eukaryota</taxon>
        <taxon>Sar</taxon>
        <taxon>Alveolata</taxon>
        <taxon>Apicomplexa</taxon>
        <taxon>Conoidasida</taxon>
        <taxon>Coccidia</taxon>
        <taxon>Eucoccidiorida</taxon>
        <taxon>Eimeriorina</taxon>
        <taxon>Cryptosporidiidae</taxon>
        <taxon>Cryptosporidium</taxon>
    </lineage>
</organism>
<dbReference type="AlphaFoldDB" id="A0AAV9XYK4"/>